<name>A0AC35GLN6_9BILA</name>
<evidence type="ECO:0000313" key="2">
    <source>
        <dbReference type="WBParaSite" id="PS1159_v2.g6310.t1"/>
    </source>
</evidence>
<accession>A0AC35GLN6</accession>
<reference evidence="2" key="1">
    <citation type="submission" date="2022-11" db="UniProtKB">
        <authorList>
            <consortium name="WormBaseParasite"/>
        </authorList>
    </citation>
    <scope>IDENTIFICATION</scope>
</reference>
<proteinExistence type="predicted"/>
<protein>
    <submittedName>
        <fullName evidence="2">Uncharacterized protein</fullName>
    </submittedName>
</protein>
<evidence type="ECO:0000313" key="1">
    <source>
        <dbReference type="Proteomes" id="UP000887580"/>
    </source>
</evidence>
<dbReference type="Proteomes" id="UP000887580">
    <property type="component" value="Unplaced"/>
</dbReference>
<sequence length="530" mass="58022">MGVLTPPGDDPSLASKPKERQFQVVPVPAVFSRGRWKCCDFREAQLAESGILEFVKPSKHLADLPQNASTIMVTYVAPNQLEALQKQQHLIEDEGKRLENLPDPVMVVPADNLVGGGEPAPHIPPGSAGATMSTQDSTDLLNDLRGSGADVDIHHSASSATINIPVSSASTTKPPGDPTDISAIDSKIEQAMDLVKSHVTFAVRQEVEELKTTITTLQAKVTMLENENQYLKRFAPPDILANLSNLVQNKMPHSVHQAESITSDAQSSSRNLSPAPSEIDEPPITMAAHHSLPPVSHSSRPVLRIPAVASVAMMDGGITPSTPPAAIFPSMGIYEPPGTPGLPRSASAIETTQIQSINENVQEDHTRQMTPPQIHPSHSTSHMQILQQQSQGGASGAFIRQMSPPMSIPMNPHEHQRHFSPPIQMSPKEAYPEQIINNSQQEHQQATNPFSPNAQSQSNNIFHQHFLPPSSQQQMQQQQNFQNIPLESQQQQMPVHPSQQQYYQQQQHQQPQQQSQQQQTTMSQPSNNNS</sequence>
<dbReference type="WBParaSite" id="PS1159_v2.g6310.t1">
    <property type="protein sequence ID" value="PS1159_v2.g6310.t1"/>
    <property type="gene ID" value="PS1159_v2.g6310"/>
</dbReference>
<organism evidence="1 2">
    <name type="scientific">Panagrolaimus sp. PS1159</name>
    <dbReference type="NCBI Taxonomy" id="55785"/>
    <lineage>
        <taxon>Eukaryota</taxon>
        <taxon>Metazoa</taxon>
        <taxon>Ecdysozoa</taxon>
        <taxon>Nematoda</taxon>
        <taxon>Chromadorea</taxon>
        <taxon>Rhabditida</taxon>
        <taxon>Tylenchina</taxon>
        <taxon>Panagrolaimomorpha</taxon>
        <taxon>Panagrolaimoidea</taxon>
        <taxon>Panagrolaimidae</taxon>
        <taxon>Panagrolaimus</taxon>
    </lineage>
</organism>